<evidence type="ECO:0000313" key="5">
    <source>
        <dbReference type="EMBL" id="MEQ3362258.1"/>
    </source>
</evidence>
<dbReference type="SMART" id="SM00641">
    <property type="entry name" value="Glyco_25"/>
    <property type="match status" value="1"/>
</dbReference>
<dbReference type="PANTHER" id="PTHR34135">
    <property type="entry name" value="LYSOZYME"/>
    <property type="match status" value="1"/>
</dbReference>
<dbReference type="InterPro" id="IPR002053">
    <property type="entry name" value="Glyco_hydro_25"/>
</dbReference>
<keyword evidence="3" id="KW-0326">Glycosidase</keyword>
<dbReference type="GO" id="GO:0016787">
    <property type="term" value="F:hydrolase activity"/>
    <property type="evidence" value="ECO:0007669"/>
    <property type="project" value="UniProtKB-KW"/>
</dbReference>
<dbReference type="PANTHER" id="PTHR34135:SF2">
    <property type="entry name" value="LYSOZYME"/>
    <property type="match status" value="1"/>
</dbReference>
<sequence length="266" mass="28936">MHRTSTRLLCAAACALAFALLALPGCSGPEVERPEEPAYVSPYDWSGLAKENSRFTYSEGGKIRSLAGIDVSEHQGSIDWNAVASDDIDFAFVRIGNRGATEGSIYLDKHYEENMAGAAKAGIPLGVYFFSQAITPEEAEEEADFVLSALGGAELSFPVVYDHEPVSGIEGRADKLSRAERTENAVAFCERISAAGYEPMIYGNKRDIAWLDMSRLEGIDVWFAEYGVETPSGQFDFTIWQYASDGTVAGIATPVDMNILFIAEDQ</sequence>
<dbReference type="PROSITE" id="PS51904">
    <property type="entry name" value="GLYCOSYL_HYDROL_F25_2"/>
    <property type="match status" value="1"/>
</dbReference>
<name>A0ABV1JB01_9ACTN</name>
<gene>
    <name evidence="5" type="ORF">AAA083_04630</name>
</gene>
<dbReference type="InterPro" id="IPR017853">
    <property type="entry name" value="GH"/>
</dbReference>
<evidence type="ECO:0000313" key="6">
    <source>
        <dbReference type="Proteomes" id="UP001487305"/>
    </source>
</evidence>
<comment type="similarity">
    <text evidence="1">Belongs to the glycosyl hydrolase 25 family.</text>
</comment>
<evidence type="ECO:0000256" key="1">
    <source>
        <dbReference type="ARBA" id="ARBA00010646"/>
    </source>
</evidence>
<protein>
    <submittedName>
        <fullName evidence="5">Glycoside hydrolase family 25 protein</fullName>
    </submittedName>
</protein>
<evidence type="ECO:0000256" key="2">
    <source>
        <dbReference type="ARBA" id="ARBA00022801"/>
    </source>
</evidence>
<dbReference type="RefSeq" id="WP_102374767.1">
    <property type="nucleotide sequence ID" value="NZ_JBBNOP010000003.1"/>
</dbReference>
<evidence type="ECO:0000256" key="4">
    <source>
        <dbReference type="SAM" id="SignalP"/>
    </source>
</evidence>
<feature type="signal peptide" evidence="4">
    <location>
        <begin position="1"/>
        <end position="22"/>
    </location>
</feature>
<keyword evidence="6" id="KW-1185">Reference proteome</keyword>
<dbReference type="Proteomes" id="UP001487305">
    <property type="component" value="Unassembled WGS sequence"/>
</dbReference>
<evidence type="ECO:0000256" key="3">
    <source>
        <dbReference type="ARBA" id="ARBA00023295"/>
    </source>
</evidence>
<feature type="chain" id="PRO_5045649991" evidence="4">
    <location>
        <begin position="23"/>
        <end position="266"/>
    </location>
</feature>
<dbReference type="Gene3D" id="3.20.20.80">
    <property type="entry name" value="Glycosidases"/>
    <property type="match status" value="1"/>
</dbReference>
<keyword evidence="4" id="KW-0732">Signal</keyword>
<dbReference type="SUPFAM" id="SSF51445">
    <property type="entry name" value="(Trans)glycosidases"/>
    <property type="match status" value="1"/>
</dbReference>
<dbReference type="CDD" id="cd06414">
    <property type="entry name" value="GH25_LytC-like"/>
    <property type="match status" value="1"/>
</dbReference>
<keyword evidence="2 5" id="KW-0378">Hydrolase</keyword>
<dbReference type="Pfam" id="PF01183">
    <property type="entry name" value="Glyco_hydro_25"/>
    <property type="match status" value="1"/>
</dbReference>
<dbReference type="InterPro" id="IPR018077">
    <property type="entry name" value="Glyco_hydro_fam25_subgr"/>
</dbReference>
<dbReference type="EMBL" id="JBBNOP010000003">
    <property type="protein sequence ID" value="MEQ3362258.1"/>
    <property type="molecule type" value="Genomic_DNA"/>
</dbReference>
<reference evidence="5 6" key="1">
    <citation type="submission" date="2024-04" db="EMBL/GenBank/DDBJ databases">
        <title>Human intestinal bacterial collection.</title>
        <authorList>
            <person name="Pauvert C."/>
            <person name="Hitch T.C.A."/>
            <person name="Clavel T."/>
        </authorList>
    </citation>
    <scope>NUCLEOTIDE SEQUENCE [LARGE SCALE GENOMIC DNA]</scope>
    <source>
        <strain evidence="5 6">CLA-KB-H42</strain>
    </source>
</reference>
<accession>A0ABV1JB01</accession>
<proteinExistence type="inferred from homology"/>
<organism evidence="5 6">
    <name type="scientific">Raoultibacter massiliensis</name>
    <dbReference type="NCBI Taxonomy" id="1852371"/>
    <lineage>
        <taxon>Bacteria</taxon>
        <taxon>Bacillati</taxon>
        <taxon>Actinomycetota</taxon>
        <taxon>Coriobacteriia</taxon>
        <taxon>Eggerthellales</taxon>
        <taxon>Eggerthellaceae</taxon>
        <taxon>Raoultibacter</taxon>
    </lineage>
</organism>
<comment type="caution">
    <text evidence="5">The sequence shown here is derived from an EMBL/GenBank/DDBJ whole genome shotgun (WGS) entry which is preliminary data.</text>
</comment>